<reference evidence="3 4" key="3">
    <citation type="journal article" date="2017" name="G3 (Bethesda)">
        <title>Comparative analysis highlights variable genome content of wheat rusts and divergence of the mating loci.</title>
        <authorList>
            <person name="Cuomo C.A."/>
            <person name="Bakkeren G."/>
            <person name="Khalil H.B."/>
            <person name="Panwar V."/>
            <person name="Joly D."/>
            <person name="Linning R."/>
            <person name="Sakthikumar S."/>
            <person name="Song X."/>
            <person name="Adiconis X."/>
            <person name="Fan L."/>
            <person name="Goldberg J.M."/>
            <person name="Levin J.Z."/>
            <person name="Young S."/>
            <person name="Zeng Q."/>
            <person name="Anikster Y."/>
            <person name="Bruce M."/>
            <person name="Wang M."/>
            <person name="Yin C."/>
            <person name="McCallum B."/>
            <person name="Szabo L.J."/>
            <person name="Hulbert S."/>
            <person name="Chen X."/>
            <person name="Fellers J.P."/>
        </authorList>
    </citation>
    <scope>NUCLEOTIDE SEQUENCE</scope>
    <source>
        <strain evidence="3">isolate 1-1 / race 1 (BBBD)</strain>
        <strain evidence="4">Isolate 1-1 / race 1 (BBBD)</strain>
    </source>
</reference>
<feature type="compositionally biased region" description="Low complexity" evidence="1">
    <location>
        <begin position="157"/>
        <end position="168"/>
    </location>
</feature>
<feature type="compositionally biased region" description="Low complexity" evidence="1">
    <location>
        <begin position="111"/>
        <end position="125"/>
    </location>
</feature>
<sequence>EEILADQAHGVPLISKTLAGPAAALEGSRRPAMAEKVKDMLVALRVQHIPAYKKLAEEVGLPPMTSAGPSSNGMTAGGSTPVRSGSAVGMASSKGRTPTAPGADGAGTLWSSSSATPSPSPAKTAGPVARTPGAAVGPLSPAKPADHFLVPAPSPAPAASRSPGPESS</sequence>
<dbReference type="PANTHER" id="PTHR47093:SF1">
    <property type="entry name" value="PROTEIN JSN1-RELATED"/>
    <property type="match status" value="1"/>
</dbReference>
<proteinExistence type="predicted"/>
<dbReference type="Proteomes" id="UP000005240">
    <property type="component" value="Unassembled WGS sequence"/>
</dbReference>
<reference evidence="3" key="4">
    <citation type="submission" date="2025-05" db="UniProtKB">
        <authorList>
            <consortium name="EnsemblFungi"/>
        </authorList>
    </citation>
    <scope>IDENTIFICATION</scope>
    <source>
        <strain evidence="3">isolate 1-1 / race 1 (BBBD)</strain>
    </source>
</reference>
<dbReference type="EnsemblFungi" id="PTTG_26608-t43_1">
    <property type="protein sequence ID" value="PTTG_26608-t43_1-p1"/>
    <property type="gene ID" value="PTTG_26608"/>
</dbReference>
<name>A0A180GTI7_PUCT1</name>
<dbReference type="VEuPathDB" id="FungiDB:PTTG_26608"/>
<gene>
    <name evidence="2" type="ORF">PTTG_26608</name>
</gene>
<feature type="compositionally biased region" description="Polar residues" evidence="1">
    <location>
        <begin position="67"/>
        <end position="83"/>
    </location>
</feature>
<evidence type="ECO:0000313" key="4">
    <source>
        <dbReference type="Proteomes" id="UP000005240"/>
    </source>
</evidence>
<accession>A0A180GTI7</accession>
<organism evidence="2">
    <name type="scientific">Puccinia triticina (isolate 1-1 / race 1 (BBBD))</name>
    <name type="common">Brown leaf rust fungus</name>
    <dbReference type="NCBI Taxonomy" id="630390"/>
    <lineage>
        <taxon>Eukaryota</taxon>
        <taxon>Fungi</taxon>
        <taxon>Dikarya</taxon>
        <taxon>Basidiomycota</taxon>
        <taxon>Pucciniomycotina</taxon>
        <taxon>Pucciniomycetes</taxon>
        <taxon>Pucciniales</taxon>
        <taxon>Pucciniaceae</taxon>
        <taxon>Puccinia</taxon>
    </lineage>
</organism>
<evidence type="ECO:0000313" key="3">
    <source>
        <dbReference type="EnsemblFungi" id="PTTG_26608-t43_1-p1"/>
    </source>
</evidence>
<feature type="non-terminal residue" evidence="2">
    <location>
        <position position="1"/>
    </location>
</feature>
<keyword evidence="4" id="KW-1185">Reference proteome</keyword>
<evidence type="ECO:0000313" key="2">
    <source>
        <dbReference type="EMBL" id="OAV95612.1"/>
    </source>
</evidence>
<reference evidence="2" key="2">
    <citation type="submission" date="2016-05" db="EMBL/GenBank/DDBJ databases">
        <title>Comparative analysis highlights variable genome content of wheat rusts and divergence of the mating loci.</title>
        <authorList>
            <person name="Cuomo C.A."/>
            <person name="Bakkeren G."/>
            <person name="Szabo L."/>
            <person name="Khalil H."/>
            <person name="Joly D."/>
            <person name="Goldberg J."/>
            <person name="Young S."/>
            <person name="Zeng Q."/>
            <person name="Fellers J."/>
        </authorList>
    </citation>
    <scope>NUCLEOTIDE SEQUENCE [LARGE SCALE GENOMIC DNA]</scope>
    <source>
        <strain evidence="2">1-1 BBBD Race 1</strain>
    </source>
</reference>
<reference evidence="2" key="1">
    <citation type="submission" date="2009-11" db="EMBL/GenBank/DDBJ databases">
        <authorList>
            <consortium name="The Broad Institute Genome Sequencing Platform"/>
            <person name="Ward D."/>
            <person name="Feldgarden M."/>
            <person name="Earl A."/>
            <person name="Young S.K."/>
            <person name="Zeng Q."/>
            <person name="Koehrsen M."/>
            <person name="Alvarado L."/>
            <person name="Berlin A."/>
            <person name="Bochicchio J."/>
            <person name="Borenstein D."/>
            <person name="Chapman S.B."/>
            <person name="Chen Z."/>
            <person name="Engels R."/>
            <person name="Freedman E."/>
            <person name="Gellesch M."/>
            <person name="Goldberg J."/>
            <person name="Griggs A."/>
            <person name="Gujja S."/>
            <person name="Heilman E."/>
            <person name="Heiman D."/>
            <person name="Hepburn T."/>
            <person name="Howarth C."/>
            <person name="Jen D."/>
            <person name="Larson L."/>
            <person name="Lewis B."/>
            <person name="Mehta T."/>
            <person name="Park D."/>
            <person name="Pearson M."/>
            <person name="Roberts A."/>
            <person name="Saif S."/>
            <person name="Shea T."/>
            <person name="Shenoy N."/>
            <person name="Sisk P."/>
            <person name="Stolte C."/>
            <person name="Sykes S."/>
            <person name="Thomson T."/>
            <person name="Walk T."/>
            <person name="White J."/>
            <person name="Yandava C."/>
            <person name="Izard J."/>
            <person name="Baranova O.V."/>
            <person name="Blanton J.M."/>
            <person name="Tanner A.C."/>
            <person name="Dewhirst F.E."/>
            <person name="Haas B."/>
            <person name="Nusbaum C."/>
            <person name="Birren B."/>
        </authorList>
    </citation>
    <scope>NUCLEOTIDE SEQUENCE [LARGE SCALE GENOMIC DNA]</scope>
    <source>
        <strain evidence="2">1-1 BBBD Race 1</strain>
    </source>
</reference>
<protein>
    <submittedName>
        <fullName evidence="2 3">Uncharacterized protein</fullName>
    </submittedName>
</protein>
<dbReference type="InterPro" id="IPR052645">
    <property type="entry name" value="Pumilio_domain_protein"/>
</dbReference>
<dbReference type="EMBL" id="ADAS02000027">
    <property type="protein sequence ID" value="OAV95612.1"/>
    <property type="molecule type" value="Genomic_DNA"/>
</dbReference>
<dbReference type="STRING" id="630390.A0A180GTI7"/>
<feature type="region of interest" description="Disordered" evidence="1">
    <location>
        <begin position="63"/>
        <end position="168"/>
    </location>
</feature>
<dbReference type="AlphaFoldDB" id="A0A180GTI7"/>
<evidence type="ECO:0000256" key="1">
    <source>
        <dbReference type="SAM" id="MobiDB-lite"/>
    </source>
</evidence>
<dbReference type="PANTHER" id="PTHR47093">
    <property type="entry name" value="PROTEIN JSN1-RELATED"/>
    <property type="match status" value="1"/>
</dbReference>
<dbReference type="GO" id="GO:0000288">
    <property type="term" value="P:nuclear-transcribed mRNA catabolic process, deadenylation-dependent decay"/>
    <property type="evidence" value="ECO:0007669"/>
    <property type="project" value="TreeGrafter"/>
</dbReference>